<proteinExistence type="predicted"/>
<dbReference type="Proteomes" id="UP000322887">
    <property type="component" value="Chromosome"/>
</dbReference>
<dbReference type="GeneID" id="98645709"/>
<evidence type="ECO:0008006" key="5">
    <source>
        <dbReference type="Google" id="ProtNLM"/>
    </source>
</evidence>
<feature type="region of interest" description="Disordered" evidence="1">
    <location>
        <begin position="146"/>
        <end position="172"/>
    </location>
</feature>
<keyword evidence="2" id="KW-0472">Membrane</keyword>
<name>A0ABX5YHZ3_9PLAN</name>
<evidence type="ECO:0000313" key="4">
    <source>
        <dbReference type="Proteomes" id="UP000322887"/>
    </source>
</evidence>
<organism evidence="3 4">
    <name type="scientific">Gimesia maris</name>
    <dbReference type="NCBI Taxonomy" id="122"/>
    <lineage>
        <taxon>Bacteria</taxon>
        <taxon>Pseudomonadati</taxon>
        <taxon>Planctomycetota</taxon>
        <taxon>Planctomycetia</taxon>
        <taxon>Planctomycetales</taxon>
        <taxon>Planctomycetaceae</taxon>
        <taxon>Gimesia</taxon>
    </lineage>
</organism>
<dbReference type="RefSeq" id="WP_149302464.1">
    <property type="nucleotide sequence ID" value="NZ_CP042910.1"/>
</dbReference>
<feature type="transmembrane region" description="Helical" evidence="2">
    <location>
        <begin position="41"/>
        <end position="62"/>
    </location>
</feature>
<dbReference type="EMBL" id="CP042910">
    <property type="protein sequence ID" value="QEG15220.1"/>
    <property type="molecule type" value="Genomic_DNA"/>
</dbReference>
<evidence type="ECO:0000256" key="1">
    <source>
        <dbReference type="SAM" id="MobiDB-lite"/>
    </source>
</evidence>
<gene>
    <name evidence="3" type="ORF">GmarT_10590</name>
</gene>
<evidence type="ECO:0000313" key="3">
    <source>
        <dbReference type="EMBL" id="QEG15220.1"/>
    </source>
</evidence>
<keyword evidence="4" id="KW-1185">Reference proteome</keyword>
<evidence type="ECO:0000256" key="2">
    <source>
        <dbReference type="SAM" id="Phobius"/>
    </source>
</evidence>
<accession>A0ABX5YHZ3</accession>
<sequence length="172" mass="19085">MAKLDWQTSSFLHKHVEHFEEHSKRVASVVDEARNRFNDDYTGYSAAFSAAILTASLVGGFFGINQGIAITGMVIGGFGILGSLLCHHLNQRQQITFTREVIDLEQERTRAAQRAATIKEFWLHGIPDGTPLAQIQVILGDTPTTVHNDGEPMRWKALPKPNLSDDETDNEA</sequence>
<keyword evidence="2" id="KW-0812">Transmembrane</keyword>
<keyword evidence="2" id="KW-1133">Transmembrane helix</keyword>
<feature type="transmembrane region" description="Helical" evidence="2">
    <location>
        <begin position="68"/>
        <end position="89"/>
    </location>
</feature>
<protein>
    <recommendedName>
        <fullName evidence="5">SLATT domain-containing protein</fullName>
    </recommendedName>
</protein>
<reference evidence="3 4" key="1">
    <citation type="submission" date="2019-08" db="EMBL/GenBank/DDBJ databases">
        <title>Deep-cultivation of Planctomycetes and their phenomic and genomic characterization uncovers novel biology.</title>
        <authorList>
            <person name="Wiegand S."/>
            <person name="Jogler M."/>
            <person name="Boedeker C."/>
            <person name="Pinto D."/>
            <person name="Vollmers J."/>
            <person name="Rivas-Marin E."/>
            <person name="Kohn T."/>
            <person name="Peeters S.H."/>
            <person name="Heuer A."/>
            <person name="Rast P."/>
            <person name="Oberbeckmann S."/>
            <person name="Bunk B."/>
            <person name="Jeske O."/>
            <person name="Meyerdierks A."/>
            <person name="Storesund J.E."/>
            <person name="Kallscheuer N."/>
            <person name="Luecker S."/>
            <person name="Lage O.M."/>
            <person name="Pohl T."/>
            <person name="Merkel B.J."/>
            <person name="Hornburger P."/>
            <person name="Mueller R.-W."/>
            <person name="Bruemmer F."/>
            <person name="Labrenz M."/>
            <person name="Spormann A.M."/>
            <person name="Op den Camp H."/>
            <person name="Overmann J."/>
            <person name="Amann R."/>
            <person name="Jetten M.S.M."/>
            <person name="Mascher T."/>
            <person name="Medema M.H."/>
            <person name="Devos D.P."/>
            <person name="Kaster A.-K."/>
            <person name="Ovreas L."/>
            <person name="Rohde M."/>
            <person name="Galperin M.Y."/>
            <person name="Jogler C."/>
        </authorList>
    </citation>
    <scope>NUCLEOTIDE SEQUENCE [LARGE SCALE GENOMIC DNA]</scope>
    <source>
        <strain evidence="3 4">DSM 8797</strain>
    </source>
</reference>